<sequence length="83" mass="8916">MICTNTCKLLHRWGCNRGAHIGKCILANTRWMEGITAASTFAGDSILGSLSIEITLTRIPSTDHMGLHLSSGFSCSLYMSTPG</sequence>
<reference evidence="3 4" key="2">
    <citation type="submission" date="2016-05" db="EMBL/GenBank/DDBJ databases">
        <authorList>
            <person name="Naeem Raeece"/>
        </authorList>
    </citation>
    <scope>NUCLEOTIDE SEQUENCE [LARGE SCALE GENOMIC DNA]</scope>
</reference>
<reference evidence="1" key="1">
    <citation type="submission" date="2016-05" db="EMBL/GenBank/DDBJ databases">
        <authorList>
            <person name="Lavstsen T."/>
            <person name="Jespersen J.S."/>
        </authorList>
    </citation>
    <scope>NUCLEOTIDE SEQUENCE [LARGE SCALE GENOMIC DNA]</scope>
</reference>
<organism evidence="1 4">
    <name type="scientific">Plasmodium ovale wallikeri</name>
    <dbReference type="NCBI Taxonomy" id="864142"/>
    <lineage>
        <taxon>Eukaryota</taxon>
        <taxon>Sar</taxon>
        <taxon>Alveolata</taxon>
        <taxon>Apicomplexa</taxon>
        <taxon>Aconoidasida</taxon>
        <taxon>Haemosporida</taxon>
        <taxon>Plasmodiidae</taxon>
        <taxon>Plasmodium</taxon>
        <taxon>Plasmodium (Plasmodium)</taxon>
    </lineage>
</organism>
<gene>
    <name evidence="1" type="ORF">POVWA1_017650</name>
    <name evidence="2" type="ORF">POVWA2_017530</name>
</gene>
<dbReference type="Proteomes" id="UP000078550">
    <property type="component" value="Unassembled WGS sequence"/>
</dbReference>
<accession>A0A1A8YQ29</accession>
<keyword evidence="4" id="KW-1185">Reference proteome</keyword>
<evidence type="ECO:0000313" key="2">
    <source>
        <dbReference type="EMBL" id="SBT33967.1"/>
    </source>
</evidence>
<evidence type="ECO:0000313" key="3">
    <source>
        <dbReference type="Proteomes" id="UP000078550"/>
    </source>
</evidence>
<proteinExistence type="predicted"/>
<evidence type="ECO:0000313" key="1">
    <source>
        <dbReference type="EMBL" id="SBT33530.1"/>
    </source>
</evidence>
<dbReference type="EMBL" id="FLRE01000068">
    <property type="protein sequence ID" value="SBT33967.1"/>
    <property type="molecule type" value="Genomic_DNA"/>
</dbReference>
<name>A0A1A8YQ29_PLAOA</name>
<dbReference type="EMBL" id="FLRD01000057">
    <property type="protein sequence ID" value="SBT33530.1"/>
    <property type="molecule type" value="Genomic_DNA"/>
</dbReference>
<dbReference type="Proteomes" id="UP000078555">
    <property type="component" value="Unassembled WGS sequence"/>
</dbReference>
<evidence type="ECO:0000313" key="4">
    <source>
        <dbReference type="Proteomes" id="UP000078555"/>
    </source>
</evidence>
<protein>
    <submittedName>
        <fullName evidence="1">Uncharacterized protein</fullName>
    </submittedName>
</protein>
<dbReference type="AlphaFoldDB" id="A0A1A8YQ29"/>